<evidence type="ECO:0000256" key="1">
    <source>
        <dbReference type="ARBA" id="ARBA00023015"/>
    </source>
</evidence>
<keyword evidence="2" id="KW-0238">DNA-binding</keyword>
<feature type="transmembrane region" description="Helical" evidence="4">
    <location>
        <begin position="214"/>
        <end position="234"/>
    </location>
</feature>
<keyword evidence="4" id="KW-0472">Membrane</keyword>
<feature type="transmembrane region" description="Helical" evidence="4">
    <location>
        <begin position="63"/>
        <end position="85"/>
    </location>
</feature>
<feature type="transmembrane region" description="Helical" evidence="4">
    <location>
        <begin position="37"/>
        <end position="57"/>
    </location>
</feature>
<dbReference type="InterPro" id="IPR009057">
    <property type="entry name" value="Homeodomain-like_sf"/>
</dbReference>
<evidence type="ECO:0000259" key="5">
    <source>
        <dbReference type="PROSITE" id="PS01124"/>
    </source>
</evidence>
<evidence type="ECO:0000313" key="6">
    <source>
        <dbReference type="EMBL" id="QTP53361.1"/>
    </source>
</evidence>
<evidence type="ECO:0000256" key="2">
    <source>
        <dbReference type="ARBA" id="ARBA00023125"/>
    </source>
</evidence>
<dbReference type="PROSITE" id="PS01124">
    <property type="entry name" value="HTH_ARAC_FAMILY_2"/>
    <property type="match status" value="1"/>
</dbReference>
<feature type="domain" description="HTH araC/xylS-type" evidence="5">
    <location>
        <begin position="268"/>
        <end position="374"/>
    </location>
</feature>
<reference evidence="6 7" key="1">
    <citation type="journal article" date="2021" name="Front. Microbiol.">
        <title>Aerobic Denitrification and Heterotrophic Sulfur Oxidation in the Genus Halomonas Revealed by Six Novel Species Characterizations and Genome-Based Analysis.</title>
        <authorList>
            <person name="Wang L."/>
            <person name="Shao Z."/>
        </authorList>
    </citation>
    <scope>NUCLEOTIDE SEQUENCE [LARGE SCALE GENOMIC DNA]</scope>
    <source>
        <strain evidence="6 7">MCCC 1A11059</strain>
    </source>
</reference>
<feature type="transmembrane region" description="Helical" evidence="4">
    <location>
        <begin position="139"/>
        <end position="160"/>
    </location>
</feature>
<keyword evidence="1" id="KW-0805">Transcription regulation</keyword>
<dbReference type="Gene3D" id="1.10.10.60">
    <property type="entry name" value="Homeodomain-like"/>
    <property type="match status" value="1"/>
</dbReference>
<keyword evidence="7" id="KW-1185">Reference proteome</keyword>
<gene>
    <name evidence="6" type="ORF">HNO51_00890</name>
</gene>
<feature type="transmembrane region" description="Helical" evidence="4">
    <location>
        <begin position="181"/>
        <end position="208"/>
    </location>
</feature>
<sequence length="381" mass="42843">MYLSVADILLLTSILQSLVLAGFLLMPDNIHLLSNRLLLATVLAFAAGLAEVFLYSTGLAQRFLNLAYLGTLVGLLQAGLLFLYAKSLMYQDFRLTPGHWIHTLLFWIVGAIFLVEYYLQPDELKRLILMERDHPGVLTSPLLAAAIHLVFLGYLIATIREITVFGTDLRQIFSNIENKQLAWLRVLLLGYTVVWSVSLVYCLSAHVFKSSASVWWVSTVGGVTGFLFINYLLLHALRQPIVFSGLSAEESRLLTSSKDTTTDQPANAVLLMRLEDHMRRTAPHLDANLTVQQLARQLNVPTRKLSRAINQGLGKNFFEFVSDYRVAEARRRLTADTHQTILQVMYDSGFNSKSVFNTAFKRATGMTPREYRARQLAADGE</sequence>
<dbReference type="PRINTS" id="PR00032">
    <property type="entry name" value="HTHARAC"/>
</dbReference>
<dbReference type="Proteomes" id="UP000671868">
    <property type="component" value="Chromosome"/>
</dbReference>
<evidence type="ECO:0000256" key="3">
    <source>
        <dbReference type="ARBA" id="ARBA00023163"/>
    </source>
</evidence>
<evidence type="ECO:0000313" key="7">
    <source>
        <dbReference type="Proteomes" id="UP000671868"/>
    </source>
</evidence>
<accession>A0ABX7VY77</accession>
<keyword evidence="4" id="KW-1133">Transmembrane helix</keyword>
<dbReference type="EMBL" id="CP053381">
    <property type="protein sequence ID" value="QTP53361.1"/>
    <property type="molecule type" value="Genomic_DNA"/>
</dbReference>
<organism evidence="6 7">
    <name type="scientific">Billgrantia sulfidoxydans</name>
    <dbReference type="NCBI Taxonomy" id="2733484"/>
    <lineage>
        <taxon>Bacteria</taxon>
        <taxon>Pseudomonadati</taxon>
        <taxon>Pseudomonadota</taxon>
        <taxon>Gammaproteobacteria</taxon>
        <taxon>Oceanospirillales</taxon>
        <taxon>Halomonadaceae</taxon>
        <taxon>Billgrantia</taxon>
    </lineage>
</organism>
<feature type="transmembrane region" description="Helical" evidence="4">
    <location>
        <begin position="97"/>
        <end position="119"/>
    </location>
</feature>
<dbReference type="SMART" id="SM00342">
    <property type="entry name" value="HTH_ARAC"/>
    <property type="match status" value="1"/>
</dbReference>
<keyword evidence="3" id="KW-0804">Transcription</keyword>
<dbReference type="PANTHER" id="PTHR43280">
    <property type="entry name" value="ARAC-FAMILY TRANSCRIPTIONAL REGULATOR"/>
    <property type="match status" value="1"/>
</dbReference>
<dbReference type="RefSeq" id="WP_209538268.1">
    <property type="nucleotide sequence ID" value="NZ_CP053381.1"/>
</dbReference>
<keyword evidence="4" id="KW-0812">Transmembrane</keyword>
<feature type="transmembrane region" description="Helical" evidence="4">
    <location>
        <begin position="6"/>
        <end position="25"/>
    </location>
</feature>
<protein>
    <submittedName>
        <fullName evidence="6">AraC family transcriptional regulator</fullName>
    </submittedName>
</protein>
<dbReference type="SUPFAM" id="SSF46689">
    <property type="entry name" value="Homeodomain-like"/>
    <property type="match status" value="1"/>
</dbReference>
<dbReference type="InterPro" id="IPR020449">
    <property type="entry name" value="Tscrpt_reg_AraC-type_HTH"/>
</dbReference>
<evidence type="ECO:0000256" key="4">
    <source>
        <dbReference type="SAM" id="Phobius"/>
    </source>
</evidence>
<dbReference type="Pfam" id="PF12833">
    <property type="entry name" value="HTH_18"/>
    <property type="match status" value="1"/>
</dbReference>
<proteinExistence type="predicted"/>
<dbReference type="InterPro" id="IPR018060">
    <property type="entry name" value="HTH_AraC"/>
</dbReference>
<dbReference type="PANTHER" id="PTHR43280:SF29">
    <property type="entry name" value="ARAC-FAMILY TRANSCRIPTIONAL REGULATOR"/>
    <property type="match status" value="1"/>
</dbReference>
<name>A0ABX7VY77_9GAMM</name>